<organism evidence="2 3">
    <name type="scientific">Actinomadura viridis</name>
    <dbReference type="NCBI Taxonomy" id="58110"/>
    <lineage>
        <taxon>Bacteria</taxon>
        <taxon>Bacillati</taxon>
        <taxon>Actinomycetota</taxon>
        <taxon>Actinomycetes</taxon>
        <taxon>Streptosporangiales</taxon>
        <taxon>Thermomonosporaceae</taxon>
        <taxon>Actinomadura</taxon>
    </lineage>
</organism>
<dbReference type="RefSeq" id="WP_197012731.1">
    <property type="nucleotide sequence ID" value="NZ_BAABES010000032.1"/>
</dbReference>
<keyword evidence="1" id="KW-0472">Membrane</keyword>
<keyword evidence="1" id="KW-0812">Transmembrane</keyword>
<proteinExistence type="predicted"/>
<evidence type="ECO:0000313" key="3">
    <source>
        <dbReference type="Proteomes" id="UP000614047"/>
    </source>
</evidence>
<feature type="transmembrane region" description="Helical" evidence="1">
    <location>
        <begin position="12"/>
        <end position="31"/>
    </location>
</feature>
<dbReference type="EMBL" id="JADOUA010000001">
    <property type="protein sequence ID" value="MBG6090246.1"/>
    <property type="molecule type" value="Genomic_DNA"/>
</dbReference>
<evidence type="ECO:0000313" key="2">
    <source>
        <dbReference type="EMBL" id="MBG6090246.1"/>
    </source>
</evidence>
<reference evidence="2" key="1">
    <citation type="submission" date="2020-11" db="EMBL/GenBank/DDBJ databases">
        <title>Sequencing the genomes of 1000 actinobacteria strains.</title>
        <authorList>
            <person name="Klenk H.-P."/>
        </authorList>
    </citation>
    <scope>NUCLEOTIDE SEQUENCE</scope>
    <source>
        <strain evidence="2">DSM 43175</strain>
    </source>
</reference>
<feature type="transmembrane region" description="Helical" evidence="1">
    <location>
        <begin position="113"/>
        <end position="135"/>
    </location>
</feature>
<comment type="caution">
    <text evidence="2">The sequence shown here is derived from an EMBL/GenBank/DDBJ whole genome shotgun (WGS) entry which is preliminary data.</text>
</comment>
<gene>
    <name evidence="2" type="ORF">IW256_004359</name>
</gene>
<keyword evidence="1" id="KW-1133">Transmembrane helix</keyword>
<name>A0A931GP56_9ACTN</name>
<dbReference type="Proteomes" id="UP000614047">
    <property type="component" value="Unassembled WGS sequence"/>
</dbReference>
<protein>
    <submittedName>
        <fullName evidence="2">Uncharacterized protein</fullName>
    </submittedName>
</protein>
<sequence length="173" mass="17570">MTVGRTTPRLRHGPAGLLMALFLVAGLIFSYGLGHAPALRVCTTHSVSVPADVADAMAAHETVSSHAFLRAGSARPGATAALTAGSPPGALYQGAAAPSGPSAFSTPFDPPPFHPVETCLCLAVLIGLMALGLAAKPRPAGARRPPRSGWTLAPPAFARPSPLSLTALQVLRL</sequence>
<dbReference type="AlphaFoldDB" id="A0A931GP56"/>
<evidence type="ECO:0000256" key="1">
    <source>
        <dbReference type="SAM" id="Phobius"/>
    </source>
</evidence>
<accession>A0A931GP56</accession>
<keyword evidence="3" id="KW-1185">Reference proteome</keyword>